<dbReference type="InterPro" id="IPR011082">
    <property type="entry name" value="Exosome-assoc_fac/DNA_repair"/>
</dbReference>
<accession>A0A9N8VJU8</accession>
<comment type="similarity">
    <text evidence="1">Belongs to the C1D family.</text>
</comment>
<dbReference type="EMBL" id="CAJVPK010000120">
    <property type="protein sequence ID" value="CAG8453489.1"/>
    <property type="molecule type" value="Genomic_DNA"/>
</dbReference>
<evidence type="ECO:0000313" key="3">
    <source>
        <dbReference type="EMBL" id="CAG8453489.1"/>
    </source>
</evidence>
<name>A0A9N8VJU8_9GLOM</name>
<reference evidence="3" key="1">
    <citation type="submission" date="2021-06" db="EMBL/GenBank/DDBJ databases">
        <authorList>
            <person name="Kallberg Y."/>
            <person name="Tangrot J."/>
            <person name="Rosling A."/>
        </authorList>
    </citation>
    <scope>NUCLEOTIDE SEQUENCE</scope>
    <source>
        <strain evidence="3">AZ414A</strain>
    </source>
</reference>
<dbReference type="PANTHER" id="PTHR15341">
    <property type="entry name" value="SUN-COR STEROID HORMONE RECEPTOR CO-REPRESSOR"/>
    <property type="match status" value="1"/>
</dbReference>
<comment type="caution">
    <text evidence="3">The sequence shown here is derived from an EMBL/GenBank/DDBJ whole genome shotgun (WGS) entry which is preliminary data.</text>
</comment>
<dbReference type="GO" id="GO:0005730">
    <property type="term" value="C:nucleolus"/>
    <property type="evidence" value="ECO:0007669"/>
    <property type="project" value="TreeGrafter"/>
</dbReference>
<dbReference type="OrthoDB" id="10261072at2759"/>
<feature type="region of interest" description="Disordered" evidence="2">
    <location>
        <begin position="117"/>
        <end position="184"/>
    </location>
</feature>
<keyword evidence="1" id="KW-0694">RNA-binding</keyword>
<dbReference type="Proteomes" id="UP000789706">
    <property type="component" value="Unassembled WGS sequence"/>
</dbReference>
<dbReference type="AlphaFoldDB" id="A0A9N8VJU8"/>
<sequence>MTTTKGSDLLSHVKKLVDDATNDFSEVENIIDTLTAQPLSVTAAKLGPVERARLYALYAHYFNSLSSLYLELHGEEDLEELKLQVNRVQECSDKITNTVNPPQPKLTVDREAASRFIKHNLPKDRSKQGRGSNRFDDDAERKEQNEKELDQISPQHIIFDKDNRDGEEGSGSRSRKRKKRHNRK</sequence>
<feature type="compositionally biased region" description="Basic and acidic residues" evidence="2">
    <location>
        <begin position="121"/>
        <end position="150"/>
    </location>
</feature>
<organism evidence="3 4">
    <name type="scientific">Diversispora eburnea</name>
    <dbReference type="NCBI Taxonomy" id="1213867"/>
    <lineage>
        <taxon>Eukaryota</taxon>
        <taxon>Fungi</taxon>
        <taxon>Fungi incertae sedis</taxon>
        <taxon>Mucoromycota</taxon>
        <taxon>Glomeromycotina</taxon>
        <taxon>Glomeromycetes</taxon>
        <taxon>Diversisporales</taxon>
        <taxon>Diversisporaceae</taxon>
        <taxon>Diversispora</taxon>
    </lineage>
</organism>
<evidence type="ECO:0000256" key="1">
    <source>
        <dbReference type="RuleBase" id="RU368003"/>
    </source>
</evidence>
<evidence type="ECO:0000256" key="2">
    <source>
        <dbReference type="SAM" id="MobiDB-lite"/>
    </source>
</evidence>
<gene>
    <name evidence="3" type="ORF">DEBURN_LOCUS2277</name>
</gene>
<comment type="subcellular location">
    <subcellularLocation>
        <location evidence="1">Nucleus</location>
    </subcellularLocation>
</comment>
<dbReference type="GO" id="GO:0000178">
    <property type="term" value="C:exosome (RNase complex)"/>
    <property type="evidence" value="ECO:0007669"/>
    <property type="project" value="TreeGrafter"/>
</dbReference>
<proteinExistence type="inferred from homology"/>
<keyword evidence="1" id="KW-0698">rRNA processing</keyword>
<feature type="compositionally biased region" description="Basic and acidic residues" evidence="2">
    <location>
        <begin position="158"/>
        <end position="167"/>
    </location>
</feature>
<dbReference type="GO" id="GO:0003677">
    <property type="term" value="F:DNA binding"/>
    <property type="evidence" value="ECO:0007669"/>
    <property type="project" value="TreeGrafter"/>
</dbReference>
<keyword evidence="4" id="KW-1185">Reference proteome</keyword>
<protein>
    <recommendedName>
        <fullName evidence="1">Exosome complex protein</fullName>
    </recommendedName>
</protein>
<dbReference type="GO" id="GO:0003723">
    <property type="term" value="F:RNA binding"/>
    <property type="evidence" value="ECO:0007669"/>
    <property type="project" value="UniProtKB-UniRule"/>
</dbReference>
<evidence type="ECO:0000313" key="4">
    <source>
        <dbReference type="Proteomes" id="UP000789706"/>
    </source>
</evidence>
<comment type="function">
    <text evidence="1">Required for exosome-dependent processing of pre-rRNA and small nucleolar RNA (snRNA) precursors. Involved in processing of 35S pre-rRNA at the A0, A1 and A2 sites.</text>
</comment>
<dbReference type="GO" id="GO:0010468">
    <property type="term" value="P:regulation of gene expression"/>
    <property type="evidence" value="ECO:0007669"/>
    <property type="project" value="TreeGrafter"/>
</dbReference>
<dbReference type="GO" id="GO:0000460">
    <property type="term" value="P:maturation of 5.8S rRNA"/>
    <property type="evidence" value="ECO:0007669"/>
    <property type="project" value="TreeGrafter"/>
</dbReference>
<feature type="compositionally biased region" description="Basic residues" evidence="2">
    <location>
        <begin position="173"/>
        <end position="184"/>
    </location>
</feature>
<dbReference type="PANTHER" id="PTHR15341:SF3">
    <property type="entry name" value="NUCLEAR NUCLEIC ACID-BINDING PROTEIN C1D"/>
    <property type="match status" value="1"/>
</dbReference>
<keyword evidence="1" id="KW-0539">Nucleus</keyword>